<dbReference type="RefSeq" id="WP_010744821.1">
    <property type="nucleotide sequence ID" value="NZ_BAAAXM010000038.1"/>
</dbReference>
<organism evidence="1 2">
    <name type="scientific">Enterococcus raffinosus</name>
    <dbReference type="NCBI Taxonomy" id="71452"/>
    <lineage>
        <taxon>Bacteria</taxon>
        <taxon>Bacillati</taxon>
        <taxon>Bacillota</taxon>
        <taxon>Bacilli</taxon>
        <taxon>Lactobacillales</taxon>
        <taxon>Enterococcaceae</taxon>
        <taxon>Enterococcus</taxon>
    </lineage>
</organism>
<reference evidence="1" key="1">
    <citation type="submission" date="2023-03" db="EMBL/GenBank/DDBJ databases">
        <authorList>
            <person name="Shen W."/>
            <person name="Cai J."/>
        </authorList>
    </citation>
    <scope>NUCLEOTIDE SEQUENCE</scope>
    <source>
        <strain evidence="1">B646-2</strain>
    </source>
</reference>
<protein>
    <submittedName>
        <fullName evidence="1">Uncharacterized protein</fullName>
    </submittedName>
</protein>
<gene>
    <name evidence="1" type="ORF">P7D78_11875</name>
</gene>
<comment type="caution">
    <text evidence="1">The sequence shown here is derived from an EMBL/GenBank/DDBJ whole genome shotgun (WGS) entry which is preliminary data.</text>
</comment>
<dbReference type="AlphaFoldDB" id="A0AAW8SXP1"/>
<evidence type="ECO:0000313" key="1">
    <source>
        <dbReference type="EMBL" id="MDT2538833.1"/>
    </source>
</evidence>
<sequence>MEKVKLLSCHQVYTLKRKTLEKRIKNYYYQTRDEQDTIQFLIALQVRDELGKEDFSFVLRDLVRKIFFESKPTRALRSYYIFFKDYFTLKEWRVLSIRLFPVKTFVKEKIEKLYTRFFKMPLKGLVGS</sequence>
<dbReference type="EMBL" id="JARPXM010000011">
    <property type="protein sequence ID" value="MDT2538833.1"/>
    <property type="molecule type" value="Genomic_DNA"/>
</dbReference>
<dbReference type="Proteomes" id="UP001249240">
    <property type="component" value="Unassembled WGS sequence"/>
</dbReference>
<proteinExistence type="predicted"/>
<name>A0AAW8SXP1_9ENTE</name>
<accession>A0AAW8SXP1</accession>
<evidence type="ECO:0000313" key="2">
    <source>
        <dbReference type="Proteomes" id="UP001249240"/>
    </source>
</evidence>